<proteinExistence type="predicted"/>
<feature type="region of interest" description="Disordered" evidence="1">
    <location>
        <begin position="1"/>
        <end position="123"/>
    </location>
</feature>
<protein>
    <recommendedName>
        <fullName evidence="4">CCHC-type domain-containing protein</fullName>
    </recommendedName>
</protein>
<gene>
    <name evidence="2" type="ORF">Anas_04920</name>
</gene>
<organism evidence="2 3">
    <name type="scientific">Armadillidium nasatum</name>
    <dbReference type="NCBI Taxonomy" id="96803"/>
    <lineage>
        <taxon>Eukaryota</taxon>
        <taxon>Metazoa</taxon>
        <taxon>Ecdysozoa</taxon>
        <taxon>Arthropoda</taxon>
        <taxon>Crustacea</taxon>
        <taxon>Multicrustacea</taxon>
        <taxon>Malacostraca</taxon>
        <taxon>Eumalacostraca</taxon>
        <taxon>Peracarida</taxon>
        <taxon>Isopoda</taxon>
        <taxon>Oniscidea</taxon>
        <taxon>Crinocheta</taxon>
        <taxon>Armadillidiidae</taxon>
        <taxon>Armadillidium</taxon>
    </lineage>
</organism>
<dbReference type="EMBL" id="SEYY01020933">
    <property type="protein sequence ID" value="KAB7496902.1"/>
    <property type="molecule type" value="Genomic_DNA"/>
</dbReference>
<feature type="non-terminal residue" evidence="2">
    <location>
        <position position="175"/>
    </location>
</feature>
<evidence type="ECO:0000313" key="2">
    <source>
        <dbReference type="EMBL" id="KAB7496902.1"/>
    </source>
</evidence>
<name>A0A5N5SSC6_9CRUS</name>
<feature type="compositionally biased region" description="Basic and acidic residues" evidence="1">
    <location>
        <begin position="21"/>
        <end position="33"/>
    </location>
</feature>
<dbReference type="InterPro" id="IPR036875">
    <property type="entry name" value="Znf_CCHC_sf"/>
</dbReference>
<evidence type="ECO:0008006" key="4">
    <source>
        <dbReference type="Google" id="ProtNLM"/>
    </source>
</evidence>
<dbReference type="AlphaFoldDB" id="A0A5N5SSC6"/>
<dbReference type="Proteomes" id="UP000326759">
    <property type="component" value="Unassembled WGS sequence"/>
</dbReference>
<dbReference type="OrthoDB" id="3863715at2759"/>
<reference evidence="2 3" key="1">
    <citation type="journal article" date="2019" name="PLoS Biol.">
        <title>Sex chromosomes control vertical transmission of feminizing Wolbachia symbionts in an isopod.</title>
        <authorList>
            <person name="Becking T."/>
            <person name="Chebbi M.A."/>
            <person name="Giraud I."/>
            <person name="Moumen B."/>
            <person name="Laverre T."/>
            <person name="Caubet Y."/>
            <person name="Peccoud J."/>
            <person name="Gilbert C."/>
            <person name="Cordaux R."/>
        </authorList>
    </citation>
    <scope>NUCLEOTIDE SEQUENCE [LARGE SCALE GENOMIC DNA]</scope>
    <source>
        <strain evidence="2">ANa2</strain>
        <tissue evidence="2">Whole body excluding digestive tract and cuticle</tissue>
    </source>
</reference>
<keyword evidence="3" id="KW-1185">Reference proteome</keyword>
<dbReference type="GO" id="GO:0003676">
    <property type="term" value="F:nucleic acid binding"/>
    <property type="evidence" value="ECO:0007669"/>
    <property type="project" value="InterPro"/>
</dbReference>
<dbReference type="GO" id="GO:0008270">
    <property type="term" value="F:zinc ion binding"/>
    <property type="evidence" value="ECO:0007669"/>
    <property type="project" value="InterPro"/>
</dbReference>
<dbReference type="SUPFAM" id="SSF57756">
    <property type="entry name" value="Retrovirus zinc finger-like domains"/>
    <property type="match status" value="1"/>
</dbReference>
<evidence type="ECO:0000313" key="3">
    <source>
        <dbReference type="Proteomes" id="UP000326759"/>
    </source>
</evidence>
<feature type="compositionally biased region" description="Basic residues" evidence="1">
    <location>
        <begin position="1"/>
        <end position="11"/>
    </location>
</feature>
<accession>A0A5N5SSC6</accession>
<dbReference type="Gene3D" id="4.10.60.10">
    <property type="entry name" value="Zinc finger, CCHC-type"/>
    <property type="match status" value="1"/>
</dbReference>
<evidence type="ECO:0000256" key="1">
    <source>
        <dbReference type="SAM" id="MobiDB-lite"/>
    </source>
</evidence>
<sequence>MIQKTNSKKNLKSNGNVHVNGDIKIKDNSEIKSIKRKLKKEPDNNEAKKKKINKKNNSAEESNEVFEESTTNLSPKKGKKAKLVGTSVLKEDVNAGDSDEEQVKGVTGCQEEEPDNNGDANHHNVQTKKSVVCLACGDNGHKTANCSLLENMEVVECCSKCLSPDHDSDDCSEVQ</sequence>
<comment type="caution">
    <text evidence="2">The sequence shown here is derived from an EMBL/GenBank/DDBJ whole genome shotgun (WGS) entry which is preliminary data.</text>
</comment>